<dbReference type="SUPFAM" id="SSF54001">
    <property type="entry name" value="Cysteine proteinases"/>
    <property type="match status" value="1"/>
</dbReference>
<accession>A0A3D9V9F4</accession>
<proteinExistence type="inferred from homology"/>
<dbReference type="OrthoDB" id="9815778at2"/>
<keyword evidence="2" id="KW-0645">Protease</keyword>
<evidence type="ECO:0000256" key="4">
    <source>
        <dbReference type="ARBA" id="ARBA00022807"/>
    </source>
</evidence>
<dbReference type="Pfam" id="PF00877">
    <property type="entry name" value="NLPC_P60"/>
    <property type="match status" value="1"/>
</dbReference>
<sequence>MTDPSHRPSTVAGPDVSRPGPWAIQVAATTLWTEPDAVRDLDAPIVAARPDPRGWAAHLDTPARADLVGRVLSQLLLGEPVDVIAERGDWLQVVALWQPSELHPRGYPGWVPRAHVGPAPVPSDRAAVVAVEAAPIRRCPGGEPLIDDVSYATVLPALEDTPAGVRVGLPGGRDGWLDPTSCVVYPVTPRRQVDGHAVLAAARRFVGLEYLWGGLSAFGLDCSGLVHLSFRALGRIVPRDAHDQAEAATRIGLEDVRPGDAYFFAHPGKKIHHVGLATGDGLRLLHAPQNGRRVSEEEIVDERLETLLDQAGVLAD</sequence>
<dbReference type="PANTHER" id="PTHR47053">
    <property type="entry name" value="MUREIN DD-ENDOPEPTIDASE MEPH-RELATED"/>
    <property type="match status" value="1"/>
</dbReference>
<evidence type="ECO:0000256" key="3">
    <source>
        <dbReference type="ARBA" id="ARBA00022801"/>
    </source>
</evidence>
<dbReference type="Pfam" id="PF23795">
    <property type="entry name" value="SH3_YKFC_2nd"/>
    <property type="match status" value="1"/>
</dbReference>
<dbReference type="InterPro" id="IPR038765">
    <property type="entry name" value="Papain-like_cys_pep_sf"/>
</dbReference>
<evidence type="ECO:0000313" key="6">
    <source>
        <dbReference type="EMBL" id="REF38119.1"/>
    </source>
</evidence>
<name>A0A3D9V9F4_THECX</name>
<protein>
    <submittedName>
        <fullName evidence="6">NlpC/P60 family protein</fullName>
    </submittedName>
</protein>
<reference evidence="6 7" key="1">
    <citation type="submission" date="2018-08" db="EMBL/GenBank/DDBJ databases">
        <title>Sequencing the genomes of 1000 actinobacteria strains.</title>
        <authorList>
            <person name="Klenk H.-P."/>
        </authorList>
    </citation>
    <scope>NUCLEOTIDE SEQUENCE [LARGE SCALE GENOMIC DNA]</scope>
    <source>
        <strain evidence="6 7">DSM 22891</strain>
    </source>
</reference>
<comment type="caution">
    <text evidence="6">The sequence shown here is derived from an EMBL/GenBank/DDBJ whole genome shotgun (WGS) entry which is preliminary data.</text>
</comment>
<dbReference type="Proteomes" id="UP000256485">
    <property type="component" value="Unassembled WGS sequence"/>
</dbReference>
<dbReference type="GO" id="GO:0008234">
    <property type="term" value="F:cysteine-type peptidase activity"/>
    <property type="evidence" value="ECO:0007669"/>
    <property type="project" value="UniProtKB-KW"/>
</dbReference>
<dbReference type="PROSITE" id="PS51935">
    <property type="entry name" value="NLPC_P60"/>
    <property type="match status" value="1"/>
</dbReference>
<dbReference type="PANTHER" id="PTHR47053:SF3">
    <property type="entry name" value="GAMMA-D-GLUTAMYL-L-LYSINE DIPEPTIDYL-PEPTIDASE"/>
    <property type="match status" value="1"/>
</dbReference>
<dbReference type="InterPro" id="IPR000064">
    <property type="entry name" value="NLP_P60_dom"/>
</dbReference>
<evidence type="ECO:0000256" key="2">
    <source>
        <dbReference type="ARBA" id="ARBA00022670"/>
    </source>
</evidence>
<dbReference type="RefSeq" id="WP_115851465.1">
    <property type="nucleotide sequence ID" value="NZ_QTUC01000001.1"/>
</dbReference>
<dbReference type="GO" id="GO:0006508">
    <property type="term" value="P:proteolysis"/>
    <property type="evidence" value="ECO:0007669"/>
    <property type="project" value="UniProtKB-KW"/>
</dbReference>
<keyword evidence="4" id="KW-0788">Thiol protease</keyword>
<dbReference type="InterPro" id="IPR057812">
    <property type="entry name" value="SH3_YKFC_2nd"/>
</dbReference>
<dbReference type="Gene3D" id="2.30.30.40">
    <property type="entry name" value="SH3 Domains"/>
    <property type="match status" value="2"/>
</dbReference>
<feature type="domain" description="NlpC/P60" evidence="5">
    <location>
        <begin position="192"/>
        <end position="315"/>
    </location>
</feature>
<dbReference type="Gene3D" id="3.90.1720.10">
    <property type="entry name" value="endopeptidase domain like (from Nostoc punctiforme)"/>
    <property type="match status" value="1"/>
</dbReference>
<organism evidence="6 7">
    <name type="scientific">Thermasporomyces composti</name>
    <dbReference type="NCBI Taxonomy" id="696763"/>
    <lineage>
        <taxon>Bacteria</taxon>
        <taxon>Bacillati</taxon>
        <taxon>Actinomycetota</taxon>
        <taxon>Actinomycetes</taxon>
        <taxon>Propionibacteriales</taxon>
        <taxon>Nocardioidaceae</taxon>
        <taxon>Thermasporomyces</taxon>
    </lineage>
</organism>
<evidence type="ECO:0000256" key="1">
    <source>
        <dbReference type="ARBA" id="ARBA00007074"/>
    </source>
</evidence>
<keyword evidence="3" id="KW-0378">Hydrolase</keyword>
<dbReference type="InterPro" id="IPR051202">
    <property type="entry name" value="Peptidase_C40"/>
</dbReference>
<keyword evidence="7" id="KW-1185">Reference proteome</keyword>
<evidence type="ECO:0000313" key="7">
    <source>
        <dbReference type="Proteomes" id="UP000256485"/>
    </source>
</evidence>
<dbReference type="AlphaFoldDB" id="A0A3D9V9F4"/>
<gene>
    <name evidence="6" type="ORF">DFJ64_3589</name>
</gene>
<dbReference type="EMBL" id="QTUC01000001">
    <property type="protein sequence ID" value="REF38119.1"/>
    <property type="molecule type" value="Genomic_DNA"/>
</dbReference>
<comment type="similarity">
    <text evidence="1">Belongs to the peptidase C40 family.</text>
</comment>
<evidence type="ECO:0000259" key="5">
    <source>
        <dbReference type="PROSITE" id="PS51935"/>
    </source>
</evidence>